<evidence type="ECO:0000256" key="5">
    <source>
        <dbReference type="ARBA" id="ARBA00023002"/>
    </source>
</evidence>
<dbReference type="Pfam" id="PF01568">
    <property type="entry name" value="Molydop_binding"/>
    <property type="match status" value="1"/>
</dbReference>
<organism evidence="9 10">
    <name type="scientific">Hydrogenoanaerobacterium saccharovorans</name>
    <dbReference type="NCBI Taxonomy" id="474960"/>
    <lineage>
        <taxon>Bacteria</taxon>
        <taxon>Bacillati</taxon>
        <taxon>Bacillota</taxon>
        <taxon>Clostridia</taxon>
        <taxon>Eubacteriales</taxon>
        <taxon>Oscillospiraceae</taxon>
        <taxon>Hydrogenoanaerobacterium</taxon>
    </lineage>
</organism>
<dbReference type="Proteomes" id="UP000724149">
    <property type="component" value="Unassembled WGS sequence"/>
</dbReference>
<dbReference type="Gene3D" id="2.20.25.90">
    <property type="entry name" value="ADC-like domains"/>
    <property type="match status" value="1"/>
</dbReference>
<dbReference type="Pfam" id="PF04879">
    <property type="entry name" value="Molybdop_Fe4S4"/>
    <property type="match status" value="1"/>
</dbReference>
<dbReference type="PROSITE" id="PS51669">
    <property type="entry name" value="4FE4S_MOW_BIS_MGD"/>
    <property type="match status" value="1"/>
</dbReference>
<reference evidence="9 10" key="1">
    <citation type="journal article" date="2021" name="Sci. Rep.">
        <title>The distribution of antibiotic resistance genes in chicken gut microbiota commensals.</title>
        <authorList>
            <person name="Juricova H."/>
            <person name="Matiasovicova J."/>
            <person name="Kubasova T."/>
            <person name="Cejkova D."/>
            <person name="Rychlik I."/>
        </authorList>
    </citation>
    <scope>NUCLEOTIDE SEQUENCE [LARGE SCALE GENOMIC DNA]</scope>
    <source>
        <strain evidence="9 10">An564</strain>
    </source>
</reference>
<dbReference type="Pfam" id="PF00384">
    <property type="entry name" value="Molybdopterin"/>
    <property type="match status" value="1"/>
</dbReference>
<comment type="similarity">
    <text evidence="2">Belongs to the prokaryotic molybdopterin-containing oxidoreductase family.</text>
</comment>
<keyword evidence="10" id="KW-1185">Reference proteome</keyword>
<dbReference type="SUPFAM" id="SSF53706">
    <property type="entry name" value="Formate dehydrogenase/DMSO reductase, domains 1-3"/>
    <property type="match status" value="1"/>
</dbReference>
<dbReference type="InterPro" id="IPR006656">
    <property type="entry name" value="Mopterin_OxRdtase"/>
</dbReference>
<dbReference type="EMBL" id="JACSNR010000008">
    <property type="protein sequence ID" value="MBM6923789.1"/>
    <property type="molecule type" value="Genomic_DNA"/>
</dbReference>
<keyword evidence="3" id="KW-0500">Molybdenum</keyword>
<keyword evidence="4" id="KW-0479">Metal-binding</keyword>
<evidence type="ECO:0000313" key="9">
    <source>
        <dbReference type="EMBL" id="MBM6923789.1"/>
    </source>
</evidence>
<evidence type="ECO:0000256" key="2">
    <source>
        <dbReference type="ARBA" id="ARBA00010312"/>
    </source>
</evidence>
<dbReference type="Gene3D" id="2.40.40.20">
    <property type="match status" value="1"/>
</dbReference>
<dbReference type="PROSITE" id="PS00490">
    <property type="entry name" value="MOLYBDOPTERIN_PROK_2"/>
    <property type="match status" value="1"/>
</dbReference>
<name>A0ABS2GQF3_9FIRM</name>
<evidence type="ECO:0000256" key="6">
    <source>
        <dbReference type="ARBA" id="ARBA00023004"/>
    </source>
</evidence>
<keyword evidence="7" id="KW-0411">Iron-sulfur</keyword>
<sequence length="706" mass="79370">MAEIDYSKGKIPGAESGIEIRHSVCDICTPGMHCGLDVYVKDGKVIKVEGTPDHPQNKGKLCTKGLGNRQYLYREDRILTPLRRMGERGEGKFEPISWDEAIDTIAEKLLSAREEYGAHRVAFYSGYSKWYRFMFRRFAGDYGSQNYGTESSSCFTSGLMAWQLTSGYAMRTDLGKTNLFIGWGANSYFSRYPMIGSMENGKKRGMKILIIDPRITPTTRRLADLHLRPHLGTDGALALAIAHVLIENDWIDRAYIDRYVHGFEEYAAYVREFTPEKGEELTGVPAEQIRQAAAMIHEAGSFCINESSAPIGHHLNGLQNYRAMMALLVITGNVDRAGGQLPGPHTYMERYCGFETREEHFMEERYPHDAPKAVGAGRFPLWYDLRHDMQANDLTDNILRQDENSVKVLFALGMNYRMFPQDGRLAEAFGKLDFFVDVDLFLTDTAKYADIVLPACTSMERGEFKCYPGGYAWYTNPVVEPLGESKSDCEILTLLARRMKMDDELLCAGYEACIKYIIQDLPITVEELRAAEGPIKVPGVTPYEVGSILERGVNTPTGKLELYSERIAAHPEWGLDALPTYRPPYNPDPEQYPFLLCAGTRIPNALHSRLHDVPWERSLLPDPVVEMSMEDAERLGIELGDPVEITTSVGSLTFQALPTATVQPGEVYIYHGYRELDINSILDGAALDPYSGFPAYRSACCNVRRK</sequence>
<proteinExistence type="inferred from homology"/>
<evidence type="ECO:0000256" key="7">
    <source>
        <dbReference type="ARBA" id="ARBA00023014"/>
    </source>
</evidence>
<dbReference type="InterPro" id="IPR050612">
    <property type="entry name" value="Prok_Mopterin_Oxidored"/>
</dbReference>
<feature type="domain" description="4Fe-4S Mo/W bis-MGD-type" evidence="8">
    <location>
        <begin position="18"/>
        <end position="76"/>
    </location>
</feature>
<evidence type="ECO:0000313" key="10">
    <source>
        <dbReference type="Proteomes" id="UP000724149"/>
    </source>
</evidence>
<dbReference type="Gene3D" id="3.40.50.740">
    <property type="match status" value="1"/>
</dbReference>
<dbReference type="InterPro" id="IPR006657">
    <property type="entry name" value="MoPterin_dinucl-bd_dom"/>
</dbReference>
<comment type="cofactor">
    <cofactor evidence="1">
        <name>Mo-bis(molybdopterin guanine dinucleotide)</name>
        <dbReference type="ChEBI" id="CHEBI:60539"/>
    </cofactor>
</comment>
<evidence type="ECO:0000256" key="4">
    <source>
        <dbReference type="ARBA" id="ARBA00022723"/>
    </source>
</evidence>
<protein>
    <submittedName>
        <fullName evidence="9">Molybdopterin-dependent oxidoreductase</fullName>
    </submittedName>
</protein>
<dbReference type="SUPFAM" id="SSF50692">
    <property type="entry name" value="ADC-like"/>
    <property type="match status" value="1"/>
</dbReference>
<evidence type="ECO:0000259" key="8">
    <source>
        <dbReference type="PROSITE" id="PS51669"/>
    </source>
</evidence>
<comment type="caution">
    <text evidence="9">The sequence shown here is derived from an EMBL/GenBank/DDBJ whole genome shotgun (WGS) entry which is preliminary data.</text>
</comment>
<dbReference type="InterPro" id="IPR009010">
    <property type="entry name" value="Asp_de-COase-like_dom_sf"/>
</dbReference>
<dbReference type="InterPro" id="IPR006655">
    <property type="entry name" value="Mopterin_OxRdtase_prok_CS"/>
</dbReference>
<dbReference type="PANTHER" id="PTHR43742">
    <property type="entry name" value="TRIMETHYLAMINE-N-OXIDE REDUCTASE"/>
    <property type="match status" value="1"/>
</dbReference>
<dbReference type="Gene3D" id="3.40.228.10">
    <property type="entry name" value="Dimethylsulfoxide Reductase, domain 2"/>
    <property type="match status" value="1"/>
</dbReference>
<dbReference type="RefSeq" id="WP_204721364.1">
    <property type="nucleotide sequence ID" value="NZ_JACSNR010000008.1"/>
</dbReference>
<dbReference type="PANTHER" id="PTHR43742:SF6">
    <property type="entry name" value="OXIDOREDUCTASE YYAE-RELATED"/>
    <property type="match status" value="1"/>
</dbReference>
<evidence type="ECO:0000256" key="3">
    <source>
        <dbReference type="ARBA" id="ARBA00022505"/>
    </source>
</evidence>
<keyword evidence="6" id="KW-0408">Iron</keyword>
<dbReference type="SMART" id="SM00926">
    <property type="entry name" value="Molybdop_Fe4S4"/>
    <property type="match status" value="1"/>
</dbReference>
<gene>
    <name evidence="9" type="ORF">H9X81_08830</name>
</gene>
<evidence type="ECO:0000256" key="1">
    <source>
        <dbReference type="ARBA" id="ARBA00001942"/>
    </source>
</evidence>
<keyword evidence="5" id="KW-0560">Oxidoreductase</keyword>
<dbReference type="InterPro" id="IPR006963">
    <property type="entry name" value="Mopterin_OxRdtase_4Fe-4S_dom"/>
</dbReference>
<accession>A0ABS2GQF3</accession>